<keyword evidence="9" id="KW-0378">Hydrolase</keyword>
<dbReference type="PANTHER" id="PTHR43327">
    <property type="entry name" value="STOMATIN-LIKE PROTEIN 2, MITOCHONDRIAL"/>
    <property type="match status" value="1"/>
</dbReference>
<feature type="compositionally biased region" description="Polar residues" evidence="7">
    <location>
        <begin position="394"/>
        <end position="414"/>
    </location>
</feature>
<feature type="compositionally biased region" description="Basic and acidic residues" evidence="7">
    <location>
        <begin position="373"/>
        <end position="392"/>
    </location>
</feature>
<feature type="region of interest" description="Disordered" evidence="7">
    <location>
        <begin position="1"/>
        <end position="48"/>
    </location>
</feature>
<comment type="caution">
    <text evidence="9">The sequence shown here is derived from an EMBL/GenBank/DDBJ whole genome shotgun (WGS) entry which is preliminary data.</text>
</comment>
<protein>
    <recommendedName>
        <fullName evidence="6">Protein HflK</fullName>
    </recommendedName>
</protein>
<dbReference type="SUPFAM" id="SSF117892">
    <property type="entry name" value="Band 7/SPFH domain"/>
    <property type="match status" value="1"/>
</dbReference>
<evidence type="ECO:0000313" key="9">
    <source>
        <dbReference type="EMBL" id="TCP90165.1"/>
    </source>
</evidence>
<accession>A0A4R2SMI0</accession>
<evidence type="ECO:0000256" key="1">
    <source>
        <dbReference type="ARBA" id="ARBA00004167"/>
    </source>
</evidence>
<evidence type="ECO:0000256" key="2">
    <source>
        <dbReference type="ARBA" id="ARBA00006971"/>
    </source>
</evidence>
<gene>
    <name evidence="9" type="ORF">EDC44_13918</name>
</gene>
<dbReference type="RefSeq" id="WP_131979360.1">
    <property type="nucleotide sequence ID" value="NZ_SLYB01000039.1"/>
</dbReference>
<dbReference type="CDD" id="cd03404">
    <property type="entry name" value="SPFH_HflK"/>
    <property type="match status" value="1"/>
</dbReference>
<feature type="domain" description="Band 7" evidence="8">
    <location>
        <begin position="97"/>
        <end position="257"/>
    </location>
</feature>
<dbReference type="GO" id="GO:0008233">
    <property type="term" value="F:peptidase activity"/>
    <property type="evidence" value="ECO:0007669"/>
    <property type="project" value="UniProtKB-KW"/>
</dbReference>
<dbReference type="Pfam" id="PF01145">
    <property type="entry name" value="Band_7"/>
    <property type="match status" value="1"/>
</dbReference>
<keyword evidence="9" id="KW-0645">Protease</keyword>
<dbReference type="GO" id="GO:0006508">
    <property type="term" value="P:proteolysis"/>
    <property type="evidence" value="ECO:0007669"/>
    <property type="project" value="UniProtKB-KW"/>
</dbReference>
<dbReference type="AlphaFoldDB" id="A0A4R2SMI0"/>
<evidence type="ECO:0000256" key="7">
    <source>
        <dbReference type="SAM" id="MobiDB-lite"/>
    </source>
</evidence>
<feature type="compositionally biased region" description="Polar residues" evidence="7">
    <location>
        <begin position="32"/>
        <end position="44"/>
    </location>
</feature>
<keyword evidence="4" id="KW-1133">Transmembrane helix</keyword>
<proteinExistence type="inferred from homology"/>
<feature type="region of interest" description="Disordered" evidence="7">
    <location>
        <begin position="365"/>
        <end position="414"/>
    </location>
</feature>
<evidence type="ECO:0000256" key="4">
    <source>
        <dbReference type="ARBA" id="ARBA00022989"/>
    </source>
</evidence>
<dbReference type="InterPro" id="IPR001107">
    <property type="entry name" value="Band_7"/>
</dbReference>
<evidence type="ECO:0000259" key="8">
    <source>
        <dbReference type="SMART" id="SM00244"/>
    </source>
</evidence>
<dbReference type="Proteomes" id="UP000295763">
    <property type="component" value="Unassembled WGS sequence"/>
</dbReference>
<comment type="subunit">
    <text evidence="6">HflC and HflK may interact to form a multimeric complex.</text>
</comment>
<evidence type="ECO:0000256" key="5">
    <source>
        <dbReference type="ARBA" id="ARBA00023136"/>
    </source>
</evidence>
<dbReference type="InterPro" id="IPR036013">
    <property type="entry name" value="Band_7/SPFH_dom_sf"/>
</dbReference>
<dbReference type="InterPro" id="IPR050710">
    <property type="entry name" value="Band7/mec-2_domain"/>
</dbReference>
<sequence>MADQDPWGKPGQNGLSDNKQNDNNANDKGNQSDWNQSDQKNDQNPPDIEEVFNNLLKKLGGGKKGSFNNNKSGQIPMNFGKLLPIAAVVGAIIWGVSGFYTVKEAERGVVTRFGHLHSIVQPGLNWKPTFIDQVRQVNVEKVETLQASGSMLTKDENMVNVEMAVQYRVQDPAKYLFSVTNPNDSLRQATDSALRYVIGHMMMDEILTTGRTVVRDDTWKALNEIIKPYDMGLEVIAVTFQSARPPEEVKAAFDDAIKAQEDEQRYIREAEAYARGKEPIARGDAQRTIEAATAYKDQVVLDAQGEVERFKQLLPEFRKAPEVTRERLYLQTMEKVMAQTPKVMMDGSGNNLTVLPLEQILRTQNSRTAEASHGNEVKTEPKSAVKNNEENRASVPTPSYSATQTESTQRQGRF</sequence>
<organism evidence="9 10">
    <name type="scientific">Cricetibacter osteomyelitidis</name>
    <dbReference type="NCBI Taxonomy" id="1521931"/>
    <lineage>
        <taxon>Bacteria</taxon>
        <taxon>Pseudomonadati</taxon>
        <taxon>Pseudomonadota</taxon>
        <taxon>Gammaproteobacteria</taxon>
        <taxon>Pasteurellales</taxon>
        <taxon>Pasteurellaceae</taxon>
        <taxon>Cricetibacter</taxon>
    </lineage>
</organism>
<dbReference type="GO" id="GO:0016020">
    <property type="term" value="C:membrane"/>
    <property type="evidence" value="ECO:0007669"/>
    <property type="project" value="UniProtKB-SubCell"/>
</dbReference>
<evidence type="ECO:0000256" key="3">
    <source>
        <dbReference type="ARBA" id="ARBA00022692"/>
    </source>
</evidence>
<name>A0A4R2SMI0_9PAST</name>
<dbReference type="InterPro" id="IPR010201">
    <property type="entry name" value="HflK"/>
</dbReference>
<keyword evidence="5" id="KW-0472">Membrane</keyword>
<evidence type="ECO:0000313" key="10">
    <source>
        <dbReference type="Proteomes" id="UP000295763"/>
    </source>
</evidence>
<comment type="subcellular location">
    <subcellularLocation>
        <location evidence="1">Membrane</location>
        <topology evidence="1">Single-pass membrane protein</topology>
    </subcellularLocation>
</comment>
<dbReference type="EMBL" id="SLYB01000039">
    <property type="protein sequence ID" value="TCP90165.1"/>
    <property type="molecule type" value="Genomic_DNA"/>
</dbReference>
<comment type="function">
    <text evidence="6">HflC and HflK could encode or regulate a protease.</text>
</comment>
<dbReference type="SMART" id="SM00244">
    <property type="entry name" value="PHB"/>
    <property type="match status" value="1"/>
</dbReference>
<reference evidence="9 10" key="1">
    <citation type="submission" date="2019-03" db="EMBL/GenBank/DDBJ databases">
        <title>Genomic Encyclopedia of Type Strains, Phase IV (KMG-IV): sequencing the most valuable type-strain genomes for metagenomic binning, comparative biology and taxonomic classification.</title>
        <authorList>
            <person name="Goeker M."/>
        </authorList>
    </citation>
    <scope>NUCLEOTIDE SEQUENCE [LARGE SCALE GENOMIC DNA]</scope>
    <source>
        <strain evidence="9 10">DSM 28404</strain>
    </source>
</reference>
<dbReference type="InterPro" id="IPR001972">
    <property type="entry name" value="Stomatin_HflK_fam"/>
</dbReference>
<dbReference type="NCBIfam" id="TIGR01933">
    <property type="entry name" value="hflK"/>
    <property type="match status" value="1"/>
</dbReference>
<dbReference type="PANTHER" id="PTHR43327:SF2">
    <property type="entry name" value="MODULATOR OF FTSH PROTEASE HFLK"/>
    <property type="match status" value="1"/>
</dbReference>
<keyword evidence="3" id="KW-0812">Transmembrane</keyword>
<dbReference type="OrthoDB" id="9779595at2"/>
<dbReference type="Gene3D" id="3.30.479.30">
    <property type="entry name" value="Band 7 domain"/>
    <property type="match status" value="1"/>
</dbReference>
<keyword evidence="10" id="KW-1185">Reference proteome</keyword>
<feature type="compositionally biased region" description="Low complexity" evidence="7">
    <location>
        <begin position="17"/>
        <end position="31"/>
    </location>
</feature>
<comment type="similarity">
    <text evidence="2 6">Belongs to the band 7/mec-2 family. HflK subfamily.</text>
</comment>
<evidence type="ECO:0000256" key="6">
    <source>
        <dbReference type="RuleBase" id="RU364113"/>
    </source>
</evidence>
<dbReference type="PRINTS" id="PR00721">
    <property type="entry name" value="STOMATIN"/>
</dbReference>